<accession>A0A0E9RZ68</accession>
<organism evidence="1">
    <name type="scientific">Anguilla anguilla</name>
    <name type="common">European freshwater eel</name>
    <name type="synonym">Muraena anguilla</name>
    <dbReference type="NCBI Taxonomy" id="7936"/>
    <lineage>
        <taxon>Eukaryota</taxon>
        <taxon>Metazoa</taxon>
        <taxon>Chordata</taxon>
        <taxon>Craniata</taxon>
        <taxon>Vertebrata</taxon>
        <taxon>Euteleostomi</taxon>
        <taxon>Actinopterygii</taxon>
        <taxon>Neopterygii</taxon>
        <taxon>Teleostei</taxon>
        <taxon>Anguilliformes</taxon>
        <taxon>Anguillidae</taxon>
        <taxon>Anguilla</taxon>
    </lineage>
</organism>
<reference evidence="1" key="2">
    <citation type="journal article" date="2015" name="Fish Shellfish Immunol.">
        <title>Early steps in the European eel (Anguilla anguilla)-Vibrio vulnificus interaction in the gills: Role of the RtxA13 toxin.</title>
        <authorList>
            <person name="Callol A."/>
            <person name="Pajuelo D."/>
            <person name="Ebbesson L."/>
            <person name="Teles M."/>
            <person name="MacKenzie S."/>
            <person name="Amaro C."/>
        </authorList>
    </citation>
    <scope>NUCLEOTIDE SEQUENCE</scope>
</reference>
<sequence>MVGYLVKSFRSTSLLNRSAPLQF</sequence>
<reference evidence="1" key="1">
    <citation type="submission" date="2014-11" db="EMBL/GenBank/DDBJ databases">
        <authorList>
            <person name="Amaro Gonzalez C."/>
        </authorList>
    </citation>
    <scope>NUCLEOTIDE SEQUENCE</scope>
</reference>
<evidence type="ECO:0000313" key="1">
    <source>
        <dbReference type="EMBL" id="JAH33680.1"/>
    </source>
</evidence>
<dbReference type="EMBL" id="GBXM01074897">
    <property type="protein sequence ID" value="JAH33680.1"/>
    <property type="molecule type" value="Transcribed_RNA"/>
</dbReference>
<name>A0A0E9RZ68_ANGAN</name>
<protein>
    <submittedName>
        <fullName evidence="1">Uncharacterized protein</fullName>
    </submittedName>
</protein>
<proteinExistence type="predicted"/>
<dbReference type="AlphaFoldDB" id="A0A0E9RZ68"/>